<dbReference type="InterPro" id="IPR036249">
    <property type="entry name" value="Thioredoxin-like_sf"/>
</dbReference>
<reference evidence="8 9" key="1">
    <citation type="submission" date="2019-03" db="EMBL/GenBank/DDBJ databases">
        <title>Arenimonas daejeonensis sp. nov., isolated from compost.</title>
        <authorList>
            <person name="Jeon C.O."/>
        </authorList>
    </citation>
    <scope>NUCLEOTIDE SEQUENCE [LARGE SCALE GENOMIC DNA]</scope>
    <source>
        <strain evidence="8 9">R29</strain>
    </source>
</reference>
<dbReference type="InterPro" id="IPR001853">
    <property type="entry name" value="DSBA-like_thioredoxin_dom"/>
</dbReference>
<dbReference type="CDD" id="cd03019">
    <property type="entry name" value="DsbA_DsbA"/>
    <property type="match status" value="1"/>
</dbReference>
<name>A0A5C4RWV4_9GAMM</name>
<dbReference type="GO" id="GO:0016491">
    <property type="term" value="F:oxidoreductase activity"/>
    <property type="evidence" value="ECO:0007669"/>
    <property type="project" value="InterPro"/>
</dbReference>
<dbReference type="PANTHER" id="PTHR35891:SF2">
    <property type="entry name" value="THIOL:DISULFIDE INTERCHANGE PROTEIN DSBA"/>
    <property type="match status" value="1"/>
</dbReference>
<evidence type="ECO:0000256" key="1">
    <source>
        <dbReference type="ARBA" id="ARBA00005791"/>
    </source>
</evidence>
<keyword evidence="3" id="KW-0732">Signal</keyword>
<dbReference type="EMBL" id="SMDR01000001">
    <property type="protein sequence ID" value="TNJ35743.1"/>
    <property type="molecule type" value="Genomic_DNA"/>
</dbReference>
<dbReference type="SUPFAM" id="SSF52833">
    <property type="entry name" value="Thioredoxin-like"/>
    <property type="match status" value="1"/>
</dbReference>
<evidence type="ECO:0000256" key="6">
    <source>
        <dbReference type="SAM" id="MobiDB-lite"/>
    </source>
</evidence>
<sequence>MKRLFPLMLVLGLAACGDKPAETPAAAEPAPVAAEPAATPAPEAPADAAPAAEAPVEAAAPVEGEPAAPAAPETPAPAPAVDMANAPREGIDYTVLATPQPTYGQGGIEVAEVFAYTCIHCANLQPLINTWKAQLPADVRFTYVPGAFGGVADNFARGYFAAEATGLLDKTHDALFKAVLVERKFETGSVDEIADWYATQGANRESFLSTMNSFAVNAKLNRARQFSMRTGVNSTPTMIIAGKYSAVANGERGAEGLLQTVDWLVARERAAAAPQPAAQ</sequence>
<evidence type="ECO:0000256" key="5">
    <source>
        <dbReference type="ARBA" id="ARBA00023284"/>
    </source>
</evidence>
<keyword evidence="5" id="KW-0676">Redox-active center</keyword>
<feature type="region of interest" description="Disordered" evidence="6">
    <location>
        <begin position="20"/>
        <end position="83"/>
    </location>
</feature>
<gene>
    <name evidence="8" type="ORF">E1B00_08360</name>
</gene>
<dbReference type="Proteomes" id="UP000305760">
    <property type="component" value="Unassembled WGS sequence"/>
</dbReference>
<dbReference type="Pfam" id="PF01323">
    <property type="entry name" value="DSBA"/>
    <property type="match status" value="1"/>
</dbReference>
<evidence type="ECO:0000256" key="4">
    <source>
        <dbReference type="ARBA" id="ARBA00023157"/>
    </source>
</evidence>
<feature type="compositionally biased region" description="Low complexity" evidence="6">
    <location>
        <begin position="22"/>
        <end position="71"/>
    </location>
</feature>
<dbReference type="RefSeq" id="WP_139447502.1">
    <property type="nucleotide sequence ID" value="NZ_SMDR01000001.1"/>
</dbReference>
<feature type="domain" description="DSBA-like thioredoxin" evidence="7">
    <location>
        <begin position="145"/>
        <end position="252"/>
    </location>
</feature>
<protein>
    <recommendedName>
        <fullName evidence="2">Thiol:disulfide interchange protein DsbA</fullName>
    </recommendedName>
</protein>
<organism evidence="8 9">
    <name type="scientific">Arenimonas terrae</name>
    <dbReference type="NCBI Taxonomy" id="2546226"/>
    <lineage>
        <taxon>Bacteria</taxon>
        <taxon>Pseudomonadati</taxon>
        <taxon>Pseudomonadota</taxon>
        <taxon>Gammaproteobacteria</taxon>
        <taxon>Lysobacterales</taxon>
        <taxon>Lysobacteraceae</taxon>
        <taxon>Arenimonas</taxon>
    </lineage>
</organism>
<proteinExistence type="inferred from homology"/>
<comment type="caution">
    <text evidence="8">The sequence shown here is derived from an EMBL/GenBank/DDBJ whole genome shotgun (WGS) entry which is preliminary data.</text>
</comment>
<evidence type="ECO:0000313" key="9">
    <source>
        <dbReference type="Proteomes" id="UP000305760"/>
    </source>
</evidence>
<keyword evidence="9" id="KW-1185">Reference proteome</keyword>
<keyword evidence="4" id="KW-1015">Disulfide bond</keyword>
<dbReference type="Gene3D" id="3.40.30.10">
    <property type="entry name" value="Glutaredoxin"/>
    <property type="match status" value="1"/>
</dbReference>
<evidence type="ECO:0000313" key="8">
    <source>
        <dbReference type="EMBL" id="TNJ35743.1"/>
    </source>
</evidence>
<accession>A0A5C4RWV4</accession>
<evidence type="ECO:0000259" key="7">
    <source>
        <dbReference type="Pfam" id="PF01323"/>
    </source>
</evidence>
<evidence type="ECO:0000256" key="3">
    <source>
        <dbReference type="ARBA" id="ARBA00022729"/>
    </source>
</evidence>
<dbReference type="AlphaFoldDB" id="A0A5C4RWV4"/>
<dbReference type="PROSITE" id="PS51257">
    <property type="entry name" value="PROKAR_LIPOPROTEIN"/>
    <property type="match status" value="1"/>
</dbReference>
<dbReference type="OrthoDB" id="9784896at2"/>
<dbReference type="InterPro" id="IPR023205">
    <property type="entry name" value="DsbA/DsbL"/>
</dbReference>
<comment type="similarity">
    <text evidence="1">Belongs to the thioredoxin family. DsbA subfamily.</text>
</comment>
<evidence type="ECO:0000256" key="2">
    <source>
        <dbReference type="ARBA" id="ARBA00013831"/>
    </source>
</evidence>
<dbReference type="PANTHER" id="PTHR35891">
    <property type="entry name" value="THIOL:DISULFIDE INTERCHANGE PROTEIN DSBA"/>
    <property type="match status" value="1"/>
</dbReference>
<dbReference type="InterPro" id="IPR050824">
    <property type="entry name" value="Thiol_disulfide_DsbA"/>
</dbReference>